<dbReference type="Pfam" id="PF04607">
    <property type="entry name" value="RelA_SpoT"/>
    <property type="match status" value="1"/>
</dbReference>
<dbReference type="InterPro" id="IPR007685">
    <property type="entry name" value="RelA_SpoT"/>
</dbReference>
<comment type="similarity">
    <text evidence="1">Belongs to the RelA/SpoT family.</text>
</comment>
<dbReference type="SUPFAM" id="SSF109604">
    <property type="entry name" value="HD-domain/PDEase-like"/>
    <property type="match status" value="1"/>
</dbReference>
<dbReference type="SUPFAM" id="SSF81271">
    <property type="entry name" value="TGS-like"/>
    <property type="match status" value="1"/>
</dbReference>
<dbReference type="Gene3D" id="3.10.20.30">
    <property type="match status" value="1"/>
</dbReference>
<evidence type="ECO:0000256" key="1">
    <source>
        <dbReference type="ARBA" id="ARBA00007476"/>
    </source>
</evidence>
<dbReference type="SUPFAM" id="SSF81301">
    <property type="entry name" value="Nucleotidyltransferase"/>
    <property type="match status" value="1"/>
</dbReference>
<dbReference type="InterPro" id="IPR004095">
    <property type="entry name" value="TGS"/>
</dbReference>
<dbReference type="CDD" id="cd01668">
    <property type="entry name" value="TGS_RSH"/>
    <property type="match status" value="1"/>
</dbReference>
<evidence type="ECO:0000313" key="4">
    <source>
        <dbReference type="Proteomes" id="UP000230340"/>
    </source>
</evidence>
<comment type="caution">
    <text evidence="3">The sequence shown here is derived from an EMBL/GenBank/DDBJ whole genome shotgun (WGS) entry which is preliminary data.</text>
</comment>
<dbReference type="InterPro" id="IPR033655">
    <property type="entry name" value="TGS_RelA/SpoT"/>
</dbReference>
<proteinExistence type="inferred from homology"/>
<gene>
    <name evidence="3" type="ORF">COT49_03235</name>
</gene>
<protein>
    <recommendedName>
        <fullName evidence="2">TGS domain-containing protein</fullName>
    </recommendedName>
</protein>
<dbReference type="InterPro" id="IPR012675">
    <property type="entry name" value="Beta-grasp_dom_sf"/>
</dbReference>
<dbReference type="FunFam" id="3.10.20.30:FF:000002">
    <property type="entry name" value="GTP pyrophosphokinase (RelA/SpoT)"/>
    <property type="match status" value="1"/>
</dbReference>
<dbReference type="PROSITE" id="PS51880">
    <property type="entry name" value="TGS"/>
    <property type="match status" value="1"/>
</dbReference>
<dbReference type="Proteomes" id="UP000230340">
    <property type="component" value="Unassembled WGS sequence"/>
</dbReference>
<dbReference type="InterPro" id="IPR012676">
    <property type="entry name" value="TGS-like"/>
</dbReference>
<reference evidence="4" key="1">
    <citation type="submission" date="2017-09" db="EMBL/GenBank/DDBJ databases">
        <title>Depth-based differentiation of microbial function through sediment-hosted aquifers and enrichment of novel symbionts in the deep terrestrial subsurface.</title>
        <authorList>
            <person name="Probst A.J."/>
            <person name="Ladd B."/>
            <person name="Jarett J.K."/>
            <person name="Geller-Mcgrath D.E."/>
            <person name="Sieber C.M.K."/>
            <person name="Emerson J.B."/>
            <person name="Anantharaman K."/>
            <person name="Thomas B.C."/>
            <person name="Malmstrom R."/>
            <person name="Stieglmeier M."/>
            <person name="Klingl A."/>
            <person name="Woyke T."/>
            <person name="Ryan C.M."/>
            <person name="Banfield J.F."/>
        </authorList>
    </citation>
    <scope>NUCLEOTIDE SEQUENCE [LARGE SCALE GENOMIC DNA]</scope>
</reference>
<dbReference type="Gene3D" id="1.10.3210.10">
    <property type="entry name" value="Hypothetical protein af1432"/>
    <property type="match status" value="1"/>
</dbReference>
<dbReference type="SMART" id="SM00954">
    <property type="entry name" value="RelA_SpoT"/>
    <property type="match status" value="1"/>
</dbReference>
<dbReference type="AlphaFoldDB" id="A0A2H0XD99"/>
<evidence type="ECO:0000259" key="2">
    <source>
        <dbReference type="PROSITE" id="PS51880"/>
    </source>
</evidence>
<dbReference type="Pfam" id="PF02824">
    <property type="entry name" value="TGS"/>
    <property type="match status" value="1"/>
</dbReference>
<dbReference type="CDD" id="cd05399">
    <property type="entry name" value="NT_Rel-Spo_like"/>
    <property type="match status" value="1"/>
</dbReference>
<dbReference type="PANTHER" id="PTHR21262">
    <property type="entry name" value="GUANOSINE-3',5'-BIS DIPHOSPHATE 3'-PYROPHOSPHOHYDROLASE"/>
    <property type="match status" value="1"/>
</dbReference>
<dbReference type="EMBL" id="PEYT01000027">
    <property type="protein sequence ID" value="PIS22893.1"/>
    <property type="molecule type" value="Genomic_DNA"/>
</dbReference>
<sequence length="412" mass="46800">MVLLKDAADYSKENQKDPTHSIRVEKILVKNGVSDITTRASALLHESVTEGTGKISEIQSFFSPEIAGLVYTLSKIQKINLTANSPENIVRIRRIMTSLSVDFRVFVIKMACRLDNLKHSDKLPFEQRIVLAKQALEIDAPLAESASLRAMASQMQDIGFRITDPEKYKLLSWEINQRKSFMEKDLLIAKESLEKLLQNHSLRTTVSFRQKSLYSTHLKILKYLKLLKIPNYNASGIHDLSGMRVITNTKKDCYRALDIVHKNWVPAMDEFDDYIACPKPNGYQSIHTVINLPHGTTCEVQIRTKEMDHYNTYGSASHLGYKAKGLNIAVSDIKWEKGFNSIFIFTPKKDIVELKQGATPIDFAYKVHTDLGDRADKAIVNGKIKKLTYTLQNGDEVKILTTNRKTPLRSRN</sequence>
<dbReference type="Gene3D" id="3.30.460.10">
    <property type="entry name" value="Beta Polymerase, domain 2"/>
    <property type="match status" value="1"/>
</dbReference>
<dbReference type="PANTHER" id="PTHR21262:SF12">
    <property type="entry name" value="GTP DIPHOSPHOKINASE CRSH, CHLOROPLASTIC-RELATED"/>
    <property type="match status" value="1"/>
</dbReference>
<feature type="domain" description="TGS" evidence="2">
    <location>
        <begin position="340"/>
        <end position="401"/>
    </location>
</feature>
<accession>A0A2H0XD99</accession>
<dbReference type="GO" id="GO:0015969">
    <property type="term" value="P:guanosine tetraphosphate metabolic process"/>
    <property type="evidence" value="ECO:0007669"/>
    <property type="project" value="InterPro"/>
</dbReference>
<evidence type="ECO:0000313" key="3">
    <source>
        <dbReference type="EMBL" id="PIS22893.1"/>
    </source>
</evidence>
<organism evidence="3 4">
    <name type="scientific">candidate division WWE3 bacterium CG08_land_8_20_14_0_20_40_13</name>
    <dbReference type="NCBI Taxonomy" id="1975084"/>
    <lineage>
        <taxon>Bacteria</taxon>
        <taxon>Katanobacteria</taxon>
    </lineage>
</organism>
<name>A0A2H0XD99_UNCKA</name>
<dbReference type="InterPro" id="IPR043519">
    <property type="entry name" value="NT_sf"/>
</dbReference>
<dbReference type="Pfam" id="PF13328">
    <property type="entry name" value="HD_4"/>
    <property type="match status" value="1"/>
</dbReference>